<organism evidence="2 3">
    <name type="scientific">Panagrolaimus davidi</name>
    <dbReference type="NCBI Taxonomy" id="227884"/>
    <lineage>
        <taxon>Eukaryota</taxon>
        <taxon>Metazoa</taxon>
        <taxon>Ecdysozoa</taxon>
        <taxon>Nematoda</taxon>
        <taxon>Chromadorea</taxon>
        <taxon>Rhabditida</taxon>
        <taxon>Tylenchina</taxon>
        <taxon>Panagrolaimomorpha</taxon>
        <taxon>Panagrolaimoidea</taxon>
        <taxon>Panagrolaimidae</taxon>
        <taxon>Panagrolaimus</taxon>
    </lineage>
</organism>
<feature type="coiled-coil region" evidence="1">
    <location>
        <begin position="27"/>
        <end position="54"/>
    </location>
</feature>
<proteinExistence type="predicted"/>
<evidence type="ECO:0000313" key="3">
    <source>
        <dbReference type="WBParaSite" id="PDA_v2.g18527.t1"/>
    </source>
</evidence>
<dbReference type="SUPFAM" id="SSF57997">
    <property type="entry name" value="Tropomyosin"/>
    <property type="match status" value="1"/>
</dbReference>
<dbReference type="AlphaFoldDB" id="A0A914PUM0"/>
<protein>
    <submittedName>
        <fullName evidence="3">Uncharacterized protein</fullName>
    </submittedName>
</protein>
<sequence>MSALIQQLLRTVMHVETLEDRLPTEIFNDYQEDFETHEENIRKLAQQFRGLIQKIKNMCSSDARILKDIAIMRQKLEDHLKSVTSLNADVQNTSVHIIGSLSRIEQHVKKIETEKWNSERHQENLRQNLANSESRLSSLRNEKAAFEKKLEEMREIVSLQKKLLWIPITGWAFAAGMEIGKQITDFDEKVQRAKNDIEYSNTRIANIRSEINSCHNKIYQNDQDIRICQQRKCEAQLKKFQLEKKQNMINEWLKAINAWLDYLTNLEPQVERVECHIGNNEAALQRSIGDLKNCVINLYTASIEFTANKLAITYTTFNTPSP</sequence>
<keyword evidence="2" id="KW-1185">Reference proteome</keyword>
<accession>A0A914PUM0</accession>
<reference evidence="3" key="1">
    <citation type="submission" date="2022-11" db="UniProtKB">
        <authorList>
            <consortium name="WormBaseParasite"/>
        </authorList>
    </citation>
    <scope>IDENTIFICATION</scope>
</reference>
<evidence type="ECO:0000256" key="1">
    <source>
        <dbReference type="SAM" id="Coils"/>
    </source>
</evidence>
<dbReference type="Gene3D" id="1.20.1170.10">
    <property type="match status" value="1"/>
</dbReference>
<dbReference type="WBParaSite" id="PDA_v2.g18527.t1">
    <property type="protein sequence ID" value="PDA_v2.g18527.t1"/>
    <property type="gene ID" value="PDA_v2.g18527"/>
</dbReference>
<name>A0A914PUM0_9BILA</name>
<dbReference type="Proteomes" id="UP000887578">
    <property type="component" value="Unplaced"/>
</dbReference>
<keyword evidence="1" id="KW-0175">Coiled coil</keyword>
<evidence type="ECO:0000313" key="2">
    <source>
        <dbReference type="Proteomes" id="UP000887578"/>
    </source>
</evidence>
<feature type="coiled-coil region" evidence="1">
    <location>
        <begin position="122"/>
        <end position="156"/>
    </location>
</feature>